<dbReference type="InterPro" id="IPR019776">
    <property type="entry name" value="Flagellar_basal_body_rod_CS"/>
</dbReference>
<organism evidence="12 13">
    <name type="scientific">Alkalimarinus alittae</name>
    <dbReference type="NCBI Taxonomy" id="2961619"/>
    <lineage>
        <taxon>Bacteria</taxon>
        <taxon>Pseudomonadati</taxon>
        <taxon>Pseudomonadota</taxon>
        <taxon>Gammaproteobacteria</taxon>
        <taxon>Alteromonadales</taxon>
        <taxon>Alteromonadaceae</taxon>
        <taxon>Alkalimarinus</taxon>
    </lineage>
</organism>
<comment type="subunit">
    <text evidence="5 8">The basal body constitutes a major portion of the flagellar organelle and consists of four rings (L,P,S, and M) mounted on a central rod. The rod consists of about 26 subunits of FlgG in the distal portion, and FlgB, FlgC and FlgF are thought to build up the proximal portion of the rod with about 6 subunits each.</text>
</comment>
<keyword evidence="12" id="KW-0282">Flagellum</keyword>
<dbReference type="InterPro" id="IPR001444">
    <property type="entry name" value="Flag_bb_rod_N"/>
</dbReference>
<dbReference type="PANTHER" id="PTHR30435:SF19">
    <property type="entry name" value="FLAGELLAR BASAL-BODY ROD PROTEIN FLGG"/>
    <property type="match status" value="1"/>
</dbReference>
<evidence type="ECO:0000259" key="11">
    <source>
        <dbReference type="Pfam" id="PF22692"/>
    </source>
</evidence>
<protein>
    <recommendedName>
        <fullName evidence="3 7">Flagellar basal-body rod protein FlgG</fullName>
    </recommendedName>
    <alternativeName>
        <fullName evidence="6 8">Distal rod protein</fullName>
    </alternativeName>
</protein>
<evidence type="ECO:0000256" key="5">
    <source>
        <dbReference type="ARBA" id="ARBA00025933"/>
    </source>
</evidence>
<dbReference type="SUPFAM" id="SSF117143">
    <property type="entry name" value="Flagellar hook protein flgE"/>
    <property type="match status" value="1"/>
</dbReference>
<dbReference type="InterPro" id="IPR020013">
    <property type="entry name" value="Flagellar_FlgE/F/G"/>
</dbReference>
<dbReference type="InterPro" id="IPR010930">
    <property type="entry name" value="Flg_bb/hook_C_dom"/>
</dbReference>
<evidence type="ECO:0000256" key="4">
    <source>
        <dbReference type="ARBA" id="ARBA00023143"/>
    </source>
</evidence>
<keyword evidence="13" id="KW-1185">Reference proteome</keyword>
<dbReference type="EMBL" id="CP100390">
    <property type="protein sequence ID" value="UZE97686.1"/>
    <property type="molecule type" value="Genomic_DNA"/>
</dbReference>
<dbReference type="InterPro" id="IPR037925">
    <property type="entry name" value="FlgE/F/G-like"/>
</dbReference>
<evidence type="ECO:0000256" key="6">
    <source>
        <dbReference type="ARBA" id="ARBA00032912"/>
    </source>
</evidence>
<evidence type="ECO:0000256" key="8">
    <source>
        <dbReference type="RuleBase" id="RU362116"/>
    </source>
</evidence>
<dbReference type="NCBIfam" id="TIGR02488">
    <property type="entry name" value="flgG_G_neg"/>
    <property type="match status" value="1"/>
</dbReference>
<dbReference type="InterPro" id="IPR053967">
    <property type="entry name" value="LlgE_F_G-like_D1"/>
</dbReference>
<dbReference type="InterPro" id="IPR012834">
    <property type="entry name" value="FlgG_G_neg"/>
</dbReference>
<reference evidence="12" key="1">
    <citation type="submission" date="2022-06" db="EMBL/GenBank/DDBJ databases">
        <title>Alkalimarinus sp. nov., isolated from gut of a Alitta virens.</title>
        <authorList>
            <person name="Yang A.I."/>
            <person name="Shin N.-R."/>
        </authorList>
    </citation>
    <scope>NUCLEOTIDE SEQUENCE</scope>
    <source>
        <strain evidence="12">A2M4</strain>
    </source>
</reference>
<evidence type="ECO:0000259" key="10">
    <source>
        <dbReference type="Pfam" id="PF06429"/>
    </source>
</evidence>
<dbReference type="Pfam" id="PF00460">
    <property type="entry name" value="Flg_bb_rod"/>
    <property type="match status" value="1"/>
</dbReference>
<proteinExistence type="inferred from homology"/>
<dbReference type="RefSeq" id="WP_265049162.1">
    <property type="nucleotide sequence ID" value="NZ_CP100390.1"/>
</dbReference>
<name>A0ABY6N6F4_9ALTE</name>
<keyword evidence="12" id="KW-0966">Cell projection</keyword>
<evidence type="ECO:0000256" key="7">
    <source>
        <dbReference type="NCBIfam" id="TIGR02488"/>
    </source>
</evidence>
<sequence>MHPALYVSKTGLSAQDTALTTTSNNLANVNTTGFKRERAVFQDLLYQIKRQPGGLSSQDSELPSGLQVGTGVRVVGTAKEFTQGSLQVTEQPLDIAVDGRGFLQVLLPDGTISYTRDGQFQLNSNGDIVTANGHPLEPAITVPANTSTITIGSDGTVSSVIEGDTAPTVIGNITTVDFINPQGLEAIGNNLFRETGSSGDPQEGTPGLDGLGTLQQGMVESSNVEVVEELVNMITTQRAYEMNSKVVSTADQMLQYISQNI</sequence>
<gene>
    <name evidence="12" type="primary">flgG</name>
    <name evidence="12" type="ORF">NKI27_08110</name>
</gene>
<feature type="domain" description="Flagellar basal-body/hook protein C-terminal" evidence="10">
    <location>
        <begin position="215"/>
        <end position="259"/>
    </location>
</feature>
<evidence type="ECO:0000256" key="2">
    <source>
        <dbReference type="ARBA" id="ARBA00009677"/>
    </source>
</evidence>
<evidence type="ECO:0000256" key="3">
    <source>
        <dbReference type="ARBA" id="ARBA00017948"/>
    </source>
</evidence>
<evidence type="ECO:0000259" key="9">
    <source>
        <dbReference type="Pfam" id="PF00460"/>
    </source>
</evidence>
<comment type="similarity">
    <text evidence="2 8">Belongs to the flagella basal body rod proteins family.</text>
</comment>
<keyword evidence="12" id="KW-0969">Cilium</keyword>
<evidence type="ECO:0000313" key="12">
    <source>
        <dbReference type="EMBL" id="UZE97686.1"/>
    </source>
</evidence>
<dbReference type="PANTHER" id="PTHR30435">
    <property type="entry name" value="FLAGELLAR PROTEIN"/>
    <property type="match status" value="1"/>
</dbReference>
<dbReference type="Proteomes" id="UP001163739">
    <property type="component" value="Chromosome"/>
</dbReference>
<feature type="domain" description="Flagellar hook protein FlgE/F/G-like D1" evidence="11">
    <location>
        <begin position="96"/>
        <end position="158"/>
    </location>
</feature>
<feature type="domain" description="Flagellar basal body rod protein N-terminal" evidence="9">
    <location>
        <begin position="5"/>
        <end position="35"/>
    </location>
</feature>
<keyword evidence="4 8" id="KW-0975">Bacterial flagellum</keyword>
<dbReference type="PROSITE" id="PS00588">
    <property type="entry name" value="FLAGELLA_BB_ROD"/>
    <property type="match status" value="1"/>
</dbReference>
<accession>A0ABY6N6F4</accession>
<evidence type="ECO:0000256" key="1">
    <source>
        <dbReference type="ARBA" id="ARBA00004117"/>
    </source>
</evidence>
<dbReference type="Pfam" id="PF22692">
    <property type="entry name" value="LlgE_F_G_D1"/>
    <property type="match status" value="1"/>
</dbReference>
<evidence type="ECO:0000313" key="13">
    <source>
        <dbReference type="Proteomes" id="UP001163739"/>
    </source>
</evidence>
<dbReference type="NCBIfam" id="TIGR03506">
    <property type="entry name" value="FlgEFG_subfam"/>
    <property type="match status" value="2"/>
</dbReference>
<dbReference type="Pfam" id="PF06429">
    <property type="entry name" value="Flg_bbr_C"/>
    <property type="match status" value="1"/>
</dbReference>
<comment type="subcellular location">
    <subcellularLocation>
        <location evidence="1 8">Bacterial flagellum basal body</location>
    </subcellularLocation>
</comment>